<comment type="caution">
    <text evidence="6">The sequence shown here is derived from an EMBL/GenBank/DDBJ whole genome shotgun (WGS) entry which is preliminary data.</text>
</comment>
<reference evidence="6" key="1">
    <citation type="journal article" date="2021" name="New Phytol.">
        <title>Evolutionary innovations through gain and loss of genes in the ectomycorrhizal Boletales.</title>
        <authorList>
            <person name="Wu G."/>
            <person name="Miyauchi S."/>
            <person name="Morin E."/>
            <person name="Kuo A."/>
            <person name="Drula E."/>
            <person name="Varga T."/>
            <person name="Kohler A."/>
            <person name="Feng B."/>
            <person name="Cao Y."/>
            <person name="Lipzen A."/>
            <person name="Daum C."/>
            <person name="Hundley H."/>
            <person name="Pangilinan J."/>
            <person name="Johnson J."/>
            <person name="Barry K."/>
            <person name="LaButti K."/>
            <person name="Ng V."/>
            <person name="Ahrendt S."/>
            <person name="Min B."/>
            <person name="Choi I.G."/>
            <person name="Park H."/>
            <person name="Plett J.M."/>
            <person name="Magnuson J."/>
            <person name="Spatafora J.W."/>
            <person name="Nagy L.G."/>
            <person name="Henrissat B."/>
            <person name="Grigoriev I.V."/>
            <person name="Yang Z.L."/>
            <person name="Xu J."/>
            <person name="Martin F.M."/>
        </authorList>
    </citation>
    <scope>NUCLEOTIDE SEQUENCE</scope>
    <source>
        <strain evidence="6">KKN 215</strain>
    </source>
</reference>
<feature type="compositionally biased region" description="Pro residues" evidence="3">
    <location>
        <begin position="288"/>
        <end position="301"/>
    </location>
</feature>
<dbReference type="PROSITE" id="PS00880">
    <property type="entry name" value="ACB_1"/>
    <property type="match status" value="1"/>
</dbReference>
<evidence type="ECO:0000313" key="6">
    <source>
        <dbReference type="EMBL" id="KAH8106316.1"/>
    </source>
</evidence>
<dbReference type="FunFam" id="1.20.80.10:FF:000010">
    <property type="entry name" value="Acyl-CoA-binding domain-containing protein 5"/>
    <property type="match status" value="1"/>
</dbReference>
<dbReference type="InterPro" id="IPR022408">
    <property type="entry name" value="Acyl-CoA-binding_prot_CS"/>
</dbReference>
<feature type="compositionally biased region" description="Low complexity" evidence="3">
    <location>
        <begin position="121"/>
        <end position="139"/>
    </location>
</feature>
<organism evidence="6 7">
    <name type="scientific">Cristinia sonorae</name>
    <dbReference type="NCBI Taxonomy" id="1940300"/>
    <lineage>
        <taxon>Eukaryota</taxon>
        <taxon>Fungi</taxon>
        <taxon>Dikarya</taxon>
        <taxon>Basidiomycota</taxon>
        <taxon>Agaricomycotina</taxon>
        <taxon>Agaricomycetes</taxon>
        <taxon>Agaricomycetidae</taxon>
        <taxon>Agaricales</taxon>
        <taxon>Pleurotineae</taxon>
        <taxon>Stephanosporaceae</taxon>
        <taxon>Cristinia</taxon>
    </lineage>
</organism>
<keyword evidence="4" id="KW-1133">Transmembrane helix</keyword>
<protein>
    <submittedName>
        <fullName evidence="6">ACBP-domain-containing protein</fullName>
    </submittedName>
</protein>
<evidence type="ECO:0000313" key="7">
    <source>
        <dbReference type="Proteomes" id="UP000813824"/>
    </source>
</evidence>
<feature type="coiled-coil region" evidence="2">
    <location>
        <begin position="323"/>
        <end position="350"/>
    </location>
</feature>
<dbReference type="PANTHER" id="PTHR23310:SF133">
    <property type="entry name" value="COA BINDING PROTEIN, PUTATIVE (AFU_ORTHOLOGUE AFUA_1G12300)-RELATED"/>
    <property type="match status" value="1"/>
</dbReference>
<dbReference type="InterPro" id="IPR014352">
    <property type="entry name" value="FERM/acyl-CoA-bd_prot_sf"/>
</dbReference>
<keyword evidence="4" id="KW-0812">Transmembrane</keyword>
<dbReference type="PRINTS" id="PR00689">
    <property type="entry name" value="ACOABINDINGP"/>
</dbReference>
<feature type="region of interest" description="Disordered" evidence="3">
    <location>
        <begin position="170"/>
        <end position="214"/>
    </location>
</feature>
<feature type="region of interest" description="Disordered" evidence="3">
    <location>
        <begin position="115"/>
        <end position="151"/>
    </location>
</feature>
<dbReference type="PROSITE" id="PS51228">
    <property type="entry name" value="ACB_2"/>
    <property type="match status" value="1"/>
</dbReference>
<dbReference type="Gene3D" id="1.20.80.10">
    <property type="match status" value="1"/>
</dbReference>
<dbReference type="Pfam" id="PF00887">
    <property type="entry name" value="ACBP"/>
    <property type="match status" value="1"/>
</dbReference>
<name>A0A8K0XUL3_9AGAR</name>
<evidence type="ECO:0000256" key="1">
    <source>
        <dbReference type="ARBA" id="ARBA00023121"/>
    </source>
</evidence>
<dbReference type="PANTHER" id="PTHR23310">
    <property type="entry name" value="ACYL-COA-BINDING PROTEIN, ACBP"/>
    <property type="match status" value="1"/>
</dbReference>
<evidence type="ECO:0000256" key="3">
    <source>
        <dbReference type="SAM" id="MobiDB-lite"/>
    </source>
</evidence>
<keyword evidence="4" id="KW-0472">Membrane</keyword>
<dbReference type="Proteomes" id="UP000813824">
    <property type="component" value="Unassembled WGS sequence"/>
</dbReference>
<feature type="transmembrane region" description="Helical" evidence="4">
    <location>
        <begin position="429"/>
        <end position="447"/>
    </location>
</feature>
<evidence type="ECO:0000256" key="2">
    <source>
        <dbReference type="SAM" id="Coils"/>
    </source>
</evidence>
<evidence type="ECO:0000259" key="5">
    <source>
        <dbReference type="PROSITE" id="PS51228"/>
    </source>
</evidence>
<evidence type="ECO:0000256" key="4">
    <source>
        <dbReference type="SAM" id="Phobius"/>
    </source>
</evidence>
<dbReference type="InterPro" id="IPR000582">
    <property type="entry name" value="Acyl-CoA-binding_protein"/>
</dbReference>
<sequence length="482" mass="53082">MESQEMIDAQFDRAVEIVQGLPKTGPIQTGYEEKLTMYSLYKQATVGNVQPPRPSVWDMLARAKWDAWAKHKDLSPQEAKVMYVEALIKVLRKYSEKTVARDLVLELQSYNPGSVDLAKTGSLSRSRSSSSSGSSEGSGINALSGSHYSAGIPEHLQNNQRVAHEKLPLQEQVPLDESASESEDETDDDGNAPLPPASVYSHGQPNRPQSSLSSRRYRTPMASMMMTPPVHSMSVPPTQPMPYYQAPSAFEGTGRSSPSLPSSAYPTTTVSYHGGETSHSSRTDLTSPPNPYPPYRGPTSPPQFGGRPYGLPSGMTPRPASRATELERVLGVIQVNLQALKERLDALESVAHRSTSSLFNSRTSARSGLRGDSPFGARIEGHHFNVDDMGMWSIILSPLSRVMGTFRYLMDFLASGEDRSPTFVIIRRLFLDITFLLAVLACFRLAWRRTGIRRREVIAALGGVWRAILGHKKPRVLVDRAV</sequence>
<proteinExistence type="predicted"/>
<feature type="region of interest" description="Disordered" evidence="3">
    <location>
        <begin position="246"/>
        <end position="319"/>
    </location>
</feature>
<keyword evidence="7" id="KW-1185">Reference proteome</keyword>
<feature type="domain" description="ACB" evidence="5">
    <location>
        <begin position="7"/>
        <end position="96"/>
    </location>
</feature>
<keyword evidence="1" id="KW-0446">Lipid-binding</keyword>
<dbReference type="InterPro" id="IPR035984">
    <property type="entry name" value="Acyl-CoA-binding_sf"/>
</dbReference>
<dbReference type="OrthoDB" id="346910at2759"/>
<dbReference type="GO" id="GO:0006631">
    <property type="term" value="P:fatty acid metabolic process"/>
    <property type="evidence" value="ECO:0007669"/>
    <property type="project" value="TreeGrafter"/>
</dbReference>
<dbReference type="GO" id="GO:0000062">
    <property type="term" value="F:fatty-acyl-CoA binding"/>
    <property type="evidence" value="ECO:0007669"/>
    <property type="project" value="InterPro"/>
</dbReference>
<feature type="compositionally biased region" description="Polar residues" evidence="3">
    <location>
        <begin position="254"/>
        <end position="285"/>
    </location>
</feature>
<dbReference type="SUPFAM" id="SSF47027">
    <property type="entry name" value="Acyl-CoA binding protein"/>
    <property type="match status" value="1"/>
</dbReference>
<accession>A0A8K0XUL3</accession>
<dbReference type="AlphaFoldDB" id="A0A8K0XUL3"/>
<dbReference type="EMBL" id="JAEVFJ010000003">
    <property type="protein sequence ID" value="KAH8106316.1"/>
    <property type="molecule type" value="Genomic_DNA"/>
</dbReference>
<feature type="compositionally biased region" description="Acidic residues" evidence="3">
    <location>
        <begin position="178"/>
        <end position="190"/>
    </location>
</feature>
<keyword evidence="2" id="KW-0175">Coiled coil</keyword>
<feature type="compositionally biased region" description="Polar residues" evidence="3">
    <location>
        <begin position="201"/>
        <end position="214"/>
    </location>
</feature>
<gene>
    <name evidence="6" type="ORF">BXZ70DRAFT_1004578</name>
</gene>